<keyword evidence="4" id="KW-0788">Thiol protease</keyword>
<dbReference type="PROSITE" id="PS00139">
    <property type="entry name" value="THIOL_PROTEASE_CYS"/>
    <property type="match status" value="1"/>
</dbReference>
<dbReference type="InterPro" id="IPR013128">
    <property type="entry name" value="Peptidase_C1A"/>
</dbReference>
<evidence type="ECO:0000259" key="8">
    <source>
        <dbReference type="SMART" id="SM00645"/>
    </source>
</evidence>
<evidence type="ECO:0000256" key="7">
    <source>
        <dbReference type="SAM" id="SignalP"/>
    </source>
</evidence>
<keyword evidence="5" id="KW-0865">Zymogen</keyword>
<evidence type="ECO:0000313" key="11">
    <source>
        <dbReference type="Proteomes" id="UP001165289"/>
    </source>
</evidence>
<dbReference type="PRINTS" id="PR00705">
    <property type="entry name" value="PAPAIN"/>
</dbReference>
<dbReference type="PROSITE" id="PS00639">
    <property type="entry name" value="THIOL_PROTEASE_HIS"/>
    <property type="match status" value="1"/>
</dbReference>
<dbReference type="CDD" id="cd02248">
    <property type="entry name" value="Peptidase_C1A"/>
    <property type="match status" value="1"/>
</dbReference>
<evidence type="ECO:0000256" key="6">
    <source>
        <dbReference type="ARBA" id="ARBA00023157"/>
    </source>
</evidence>
<dbReference type="AlphaFoldDB" id="A0AAV7K7D2"/>
<dbReference type="SMART" id="SM00645">
    <property type="entry name" value="Pept_C1"/>
    <property type="match status" value="1"/>
</dbReference>
<dbReference type="PANTHER" id="PTHR12411">
    <property type="entry name" value="CYSTEINE PROTEASE FAMILY C1-RELATED"/>
    <property type="match status" value="1"/>
</dbReference>
<dbReference type="GO" id="GO:0008234">
    <property type="term" value="F:cysteine-type peptidase activity"/>
    <property type="evidence" value="ECO:0007669"/>
    <property type="project" value="UniProtKB-KW"/>
</dbReference>
<dbReference type="Gene3D" id="3.90.70.10">
    <property type="entry name" value="Cysteine proteinases"/>
    <property type="match status" value="1"/>
</dbReference>
<dbReference type="FunFam" id="3.90.70.10:FF:000039">
    <property type="entry name" value="Cysteine proteinase 2, putative"/>
    <property type="match status" value="1"/>
</dbReference>
<keyword evidence="11" id="KW-1185">Reference proteome</keyword>
<keyword evidence="7" id="KW-0732">Signal</keyword>
<dbReference type="SMART" id="SM00848">
    <property type="entry name" value="Inhibitor_I29"/>
    <property type="match status" value="1"/>
</dbReference>
<evidence type="ECO:0000256" key="5">
    <source>
        <dbReference type="ARBA" id="ARBA00023145"/>
    </source>
</evidence>
<feature type="chain" id="PRO_5043922217" evidence="7">
    <location>
        <begin position="17"/>
        <end position="325"/>
    </location>
</feature>
<reference evidence="10 11" key="1">
    <citation type="journal article" date="2023" name="BMC Biol.">
        <title>The compact genome of the sponge Oopsacas minuta (Hexactinellida) is lacking key metazoan core genes.</title>
        <authorList>
            <person name="Santini S."/>
            <person name="Schenkelaars Q."/>
            <person name="Jourda C."/>
            <person name="Duchesne M."/>
            <person name="Belahbib H."/>
            <person name="Rocher C."/>
            <person name="Selva M."/>
            <person name="Riesgo A."/>
            <person name="Vervoort M."/>
            <person name="Leys S.P."/>
            <person name="Kodjabachian L."/>
            <person name="Le Bivic A."/>
            <person name="Borchiellini C."/>
            <person name="Claverie J.M."/>
            <person name="Renard E."/>
        </authorList>
    </citation>
    <scope>NUCLEOTIDE SEQUENCE [LARGE SCALE GENOMIC DNA]</scope>
    <source>
        <strain evidence="10">SPO-2</strain>
    </source>
</reference>
<organism evidence="10 11">
    <name type="scientific">Oopsacas minuta</name>
    <dbReference type="NCBI Taxonomy" id="111878"/>
    <lineage>
        <taxon>Eukaryota</taxon>
        <taxon>Metazoa</taxon>
        <taxon>Porifera</taxon>
        <taxon>Hexactinellida</taxon>
        <taxon>Hexasterophora</taxon>
        <taxon>Lyssacinosida</taxon>
        <taxon>Leucopsacidae</taxon>
        <taxon>Oopsacas</taxon>
    </lineage>
</organism>
<dbReference type="Pfam" id="PF08246">
    <property type="entry name" value="Inhibitor_I29"/>
    <property type="match status" value="1"/>
</dbReference>
<dbReference type="Proteomes" id="UP001165289">
    <property type="component" value="Unassembled WGS sequence"/>
</dbReference>
<comment type="similarity">
    <text evidence="1">Belongs to the peptidase C1 family.</text>
</comment>
<dbReference type="InterPro" id="IPR000169">
    <property type="entry name" value="Pept_cys_AS"/>
</dbReference>
<evidence type="ECO:0000259" key="9">
    <source>
        <dbReference type="SMART" id="SM00848"/>
    </source>
</evidence>
<protein>
    <submittedName>
        <fullName evidence="10">Cathepsin L</fullName>
    </submittedName>
</protein>
<dbReference type="GO" id="GO:0006508">
    <property type="term" value="P:proteolysis"/>
    <property type="evidence" value="ECO:0007669"/>
    <property type="project" value="UniProtKB-KW"/>
</dbReference>
<dbReference type="InterPro" id="IPR025660">
    <property type="entry name" value="Pept_his_AS"/>
</dbReference>
<dbReference type="PROSITE" id="PS00640">
    <property type="entry name" value="THIOL_PROTEASE_ASN"/>
    <property type="match status" value="1"/>
</dbReference>
<dbReference type="InterPro" id="IPR000668">
    <property type="entry name" value="Peptidase_C1A_C"/>
</dbReference>
<dbReference type="InterPro" id="IPR025661">
    <property type="entry name" value="Pept_asp_AS"/>
</dbReference>
<dbReference type="InterPro" id="IPR013201">
    <property type="entry name" value="Prot_inhib_I29"/>
</dbReference>
<feature type="domain" description="Peptidase C1A papain C-terminal" evidence="8">
    <location>
        <begin position="111"/>
        <end position="324"/>
    </location>
</feature>
<name>A0AAV7K7D2_9METZ</name>
<feature type="signal peptide" evidence="7">
    <location>
        <begin position="1"/>
        <end position="16"/>
    </location>
</feature>
<proteinExistence type="inferred from homology"/>
<dbReference type="InterPro" id="IPR038765">
    <property type="entry name" value="Papain-like_cys_pep_sf"/>
</dbReference>
<dbReference type="Pfam" id="PF00112">
    <property type="entry name" value="Peptidase_C1"/>
    <property type="match status" value="1"/>
</dbReference>
<evidence type="ECO:0000256" key="4">
    <source>
        <dbReference type="ARBA" id="ARBA00022807"/>
    </source>
</evidence>
<dbReference type="SUPFAM" id="SSF54001">
    <property type="entry name" value="Cysteine proteinases"/>
    <property type="match status" value="1"/>
</dbReference>
<keyword evidence="3" id="KW-0378">Hydrolase</keyword>
<keyword evidence="2" id="KW-0645">Protease</keyword>
<sequence length="325" mass="36924">MKCIILLALLVSFCAAYDLEEYTWIGFKKIHNKTYVGDEDRMRQIIFEDNLQYIEDHNNEGHSYTLGINQFADMTNLEYRQMMLGYDNEARISRPESTDTYHVCSMDTKDLPASVDWRTKGVVTPVKNQGQCGSCWSFSATGSLEGQYAMKNNKRLSFSEQQLVDCSTAEGNHGCQGGLMDFAFEYWKKYLEEQELDYPYKAMNMNCKYNASKGITKDQSYKDIKSKDIASLKDAIANVGPISVAMDASHTSFQLYKSGIYDPFFCSETRLDHGVLAVGYGTEDGKDYWLVKNSWTESWGDKGYFKIEVKGNKCGICTSASYPVL</sequence>
<evidence type="ECO:0000313" key="10">
    <source>
        <dbReference type="EMBL" id="KAI6656663.1"/>
    </source>
</evidence>
<evidence type="ECO:0000256" key="1">
    <source>
        <dbReference type="ARBA" id="ARBA00008455"/>
    </source>
</evidence>
<gene>
    <name evidence="10" type="ORF">LOD99_11258</name>
</gene>
<evidence type="ECO:0000256" key="3">
    <source>
        <dbReference type="ARBA" id="ARBA00022801"/>
    </source>
</evidence>
<dbReference type="InterPro" id="IPR039417">
    <property type="entry name" value="Peptidase_C1A_papain-like"/>
</dbReference>
<evidence type="ECO:0000256" key="2">
    <source>
        <dbReference type="ARBA" id="ARBA00022670"/>
    </source>
</evidence>
<comment type="caution">
    <text evidence="10">The sequence shown here is derived from an EMBL/GenBank/DDBJ whole genome shotgun (WGS) entry which is preliminary data.</text>
</comment>
<feature type="domain" description="Cathepsin propeptide inhibitor" evidence="9">
    <location>
        <begin position="24"/>
        <end position="79"/>
    </location>
</feature>
<keyword evidence="6" id="KW-1015">Disulfide bond</keyword>
<accession>A0AAV7K7D2</accession>
<dbReference type="EMBL" id="JAKMXF010000137">
    <property type="protein sequence ID" value="KAI6656663.1"/>
    <property type="molecule type" value="Genomic_DNA"/>
</dbReference>